<evidence type="ECO:0000256" key="2">
    <source>
        <dbReference type="ARBA" id="ARBA00022525"/>
    </source>
</evidence>
<comment type="subcellular location">
    <subcellularLocation>
        <location evidence="1">Secreted</location>
    </subcellularLocation>
</comment>
<dbReference type="RefSeq" id="XP_052747604.1">
    <property type="nucleotide sequence ID" value="XM_052891644.1"/>
</dbReference>
<evidence type="ECO:0000256" key="1">
    <source>
        <dbReference type="ARBA" id="ARBA00004613"/>
    </source>
</evidence>
<dbReference type="InterPro" id="IPR029277">
    <property type="entry name" value="SVWC_dom"/>
</dbReference>
<protein>
    <submittedName>
        <fullName evidence="5">Uncharacterized protein LOC112056916</fullName>
    </submittedName>
</protein>
<reference evidence="5" key="1">
    <citation type="submission" date="2025-08" db="UniProtKB">
        <authorList>
            <consortium name="RefSeq"/>
        </authorList>
    </citation>
    <scope>IDENTIFICATION</scope>
</reference>
<sequence>MQPQNKTASSHEESVPGGHVIKGCLVPGYDELVPIGTFVPSKTACAEIRCETNGSTSAALCPRVSVKSPPCSVEIYQSLPYPECCPRANCPTDHKTLSQ</sequence>
<keyword evidence="2" id="KW-0964">Secreted</keyword>
<gene>
    <name evidence="5" type="primary">LOC112056916</name>
</gene>
<evidence type="ECO:0000313" key="5">
    <source>
        <dbReference type="RefSeq" id="XP_052747604.1"/>
    </source>
</evidence>
<dbReference type="SMART" id="SM01318">
    <property type="entry name" value="SVWC"/>
    <property type="match status" value="1"/>
</dbReference>
<organism evidence="4 5">
    <name type="scientific">Bicyclus anynana</name>
    <name type="common">Squinting bush brown butterfly</name>
    <dbReference type="NCBI Taxonomy" id="110368"/>
    <lineage>
        <taxon>Eukaryota</taxon>
        <taxon>Metazoa</taxon>
        <taxon>Ecdysozoa</taxon>
        <taxon>Arthropoda</taxon>
        <taxon>Hexapoda</taxon>
        <taxon>Insecta</taxon>
        <taxon>Pterygota</taxon>
        <taxon>Neoptera</taxon>
        <taxon>Endopterygota</taxon>
        <taxon>Lepidoptera</taxon>
        <taxon>Glossata</taxon>
        <taxon>Ditrysia</taxon>
        <taxon>Papilionoidea</taxon>
        <taxon>Nymphalidae</taxon>
        <taxon>Satyrinae</taxon>
        <taxon>Satyrini</taxon>
        <taxon>Mycalesina</taxon>
        <taxon>Bicyclus</taxon>
    </lineage>
</organism>
<accession>A0ABM3M806</accession>
<name>A0ABM3M806_BICAN</name>
<keyword evidence="4" id="KW-1185">Reference proteome</keyword>
<dbReference type="Proteomes" id="UP001652582">
    <property type="component" value="Chromosome 4"/>
</dbReference>
<dbReference type="Pfam" id="PF15430">
    <property type="entry name" value="SVWC"/>
    <property type="match status" value="1"/>
</dbReference>
<evidence type="ECO:0000313" key="4">
    <source>
        <dbReference type="Proteomes" id="UP001652582"/>
    </source>
</evidence>
<feature type="domain" description="Single" evidence="3">
    <location>
        <begin position="29"/>
        <end position="90"/>
    </location>
</feature>
<dbReference type="GeneID" id="112056916"/>
<proteinExistence type="predicted"/>
<evidence type="ECO:0000259" key="3">
    <source>
        <dbReference type="SMART" id="SM01318"/>
    </source>
</evidence>